<dbReference type="Pfam" id="PF06996">
    <property type="entry name" value="T6SS_TssG"/>
    <property type="match status" value="1"/>
</dbReference>
<dbReference type="KEGG" id="lck:HN018_11940"/>
<dbReference type="RefSeq" id="WP_171835600.1">
    <property type="nucleotide sequence ID" value="NZ_CP053708.1"/>
</dbReference>
<organism evidence="1 2">
    <name type="scientific">Lichenicola cladoniae</name>
    <dbReference type="NCBI Taxonomy" id="1484109"/>
    <lineage>
        <taxon>Bacteria</taxon>
        <taxon>Pseudomonadati</taxon>
        <taxon>Pseudomonadota</taxon>
        <taxon>Alphaproteobacteria</taxon>
        <taxon>Acetobacterales</taxon>
        <taxon>Acetobacteraceae</taxon>
        <taxon>Lichenicola</taxon>
    </lineage>
</organism>
<dbReference type="NCBIfam" id="TIGR03347">
    <property type="entry name" value="VI_chp_1"/>
    <property type="match status" value="1"/>
</dbReference>
<keyword evidence="2" id="KW-1185">Reference proteome</keyword>
<name>A0A6M8HQZ8_9PROT</name>
<evidence type="ECO:0000313" key="2">
    <source>
        <dbReference type="Proteomes" id="UP000500767"/>
    </source>
</evidence>
<dbReference type="AlphaFoldDB" id="A0A6M8HQZ8"/>
<protein>
    <submittedName>
        <fullName evidence="1">Type VI secretion system baseplate subunit TssG</fullName>
    </submittedName>
</protein>
<gene>
    <name evidence="1" type="primary">tssG</name>
    <name evidence="1" type="ORF">HN018_11940</name>
</gene>
<accession>A0A6M8HQZ8</accession>
<proteinExistence type="predicted"/>
<dbReference type="Proteomes" id="UP000500767">
    <property type="component" value="Chromosome"/>
</dbReference>
<dbReference type="PANTHER" id="PTHR35564:SF4">
    <property type="entry name" value="CYTOPLASMIC PROTEIN"/>
    <property type="match status" value="1"/>
</dbReference>
<dbReference type="InterPro" id="IPR010732">
    <property type="entry name" value="T6SS_TssG-like"/>
</dbReference>
<sequence length="402" mass="42700">MSGETAPPHAAPDAGIVTVTADAIELDQAGDPDAAAALPVPAQPRHTAPRTLLERLMQQPQRFSFDAAVMVLMQASSQRDPGRAVEFHAPPGLAFPGADVLSVERPDGQFKATVTPIGLTGPSGVLPRPYTEQVVTEQRKRSPALAAFLDVLAQRPVALFAEAGIKYRPHRAAAAALLAGTPEGSDRSDPMADPFAAMLLALGGFGTPNLVPRLGVEPEPLLHFAGQFATRPRSADRLQAILTDWLGQPVEIEQFAGSWLALDVGERSALPVTLSNGGTVPSFNQLGVDASVGVRVWDVQSRIVLRVGPLDLPQFRAMLPTGRLLQRLVALVRAYLGFETAFAVNPVLARDAVPPLLLSGATPPQLGWNSWLGSAGVRAEHADEALFEAELVEMEQIERVPA</sequence>
<dbReference type="PANTHER" id="PTHR35564">
    <property type="match status" value="1"/>
</dbReference>
<evidence type="ECO:0000313" key="1">
    <source>
        <dbReference type="EMBL" id="QKE90651.1"/>
    </source>
</evidence>
<reference evidence="1 2" key="1">
    <citation type="journal article" date="2014" name="World J. Microbiol. Biotechnol.">
        <title>Biodiversity and physiological characteristics of Antarctic and Arctic lichens-associated bacteria.</title>
        <authorList>
            <person name="Lee Y.M."/>
            <person name="Kim E.H."/>
            <person name="Lee H.K."/>
            <person name="Hong S.G."/>
        </authorList>
    </citation>
    <scope>NUCLEOTIDE SEQUENCE [LARGE SCALE GENOMIC DNA]</scope>
    <source>
        <strain evidence="1 2">PAMC 26569</strain>
    </source>
</reference>
<dbReference type="EMBL" id="CP053708">
    <property type="protein sequence ID" value="QKE90651.1"/>
    <property type="molecule type" value="Genomic_DNA"/>
</dbReference>